<dbReference type="EMBL" id="JABBWM010000118">
    <property type="protein sequence ID" value="KAG2088735.1"/>
    <property type="molecule type" value="Genomic_DNA"/>
</dbReference>
<gene>
    <name evidence="1" type="ORF">F5147DRAFT_658605</name>
</gene>
<comment type="caution">
    <text evidence="1">The sequence shown here is derived from an EMBL/GenBank/DDBJ whole genome shotgun (WGS) entry which is preliminary data.</text>
</comment>
<name>A0A9P7EU30_9AGAM</name>
<organism evidence="1 2">
    <name type="scientific">Suillus discolor</name>
    <dbReference type="NCBI Taxonomy" id="1912936"/>
    <lineage>
        <taxon>Eukaryota</taxon>
        <taxon>Fungi</taxon>
        <taxon>Dikarya</taxon>
        <taxon>Basidiomycota</taxon>
        <taxon>Agaricomycotina</taxon>
        <taxon>Agaricomycetes</taxon>
        <taxon>Agaricomycetidae</taxon>
        <taxon>Boletales</taxon>
        <taxon>Suillineae</taxon>
        <taxon>Suillaceae</taxon>
        <taxon>Suillus</taxon>
    </lineage>
</organism>
<dbReference type="RefSeq" id="XP_041285645.1">
    <property type="nucleotide sequence ID" value="XM_041434470.1"/>
</dbReference>
<accession>A0A9P7EU30</accession>
<keyword evidence="2" id="KW-1185">Reference proteome</keyword>
<dbReference type="OrthoDB" id="3247018at2759"/>
<dbReference type="AlphaFoldDB" id="A0A9P7EU30"/>
<dbReference type="GeneID" id="64696729"/>
<proteinExistence type="predicted"/>
<sequence>MSQAHTTSARPAQPYGGPDNDHDGCSVIFPQMLPETLLCQLCKKLKKQGLTDDKETLKQCFQCGICGTHIGDLCGLCKHRAHEENGTSDPEAVALQARRCNIIKGCLHQPLGPSTPELELNNLRENNGKPGSITIYVECRLSQKPSSVNCTLGTYCASYAETMTFWSHILNNPCSPALHENVIKLVNPKWTSKHISDLLVMKNTLVKIILGVVTRENQCQAARLEKNVSVDMVLLLKANHQLLSGRESLPQTKSHSNEQFA</sequence>
<protein>
    <submittedName>
        <fullName evidence="1">Uncharacterized protein</fullName>
    </submittedName>
</protein>
<reference evidence="1" key="1">
    <citation type="journal article" date="2020" name="New Phytol.">
        <title>Comparative genomics reveals dynamic genome evolution in host specialist ectomycorrhizal fungi.</title>
        <authorList>
            <person name="Lofgren L.A."/>
            <person name="Nguyen N.H."/>
            <person name="Vilgalys R."/>
            <person name="Ruytinx J."/>
            <person name="Liao H.L."/>
            <person name="Branco S."/>
            <person name="Kuo A."/>
            <person name="LaButti K."/>
            <person name="Lipzen A."/>
            <person name="Andreopoulos W."/>
            <person name="Pangilinan J."/>
            <person name="Riley R."/>
            <person name="Hundley H."/>
            <person name="Na H."/>
            <person name="Barry K."/>
            <person name="Grigoriev I.V."/>
            <person name="Stajich J.E."/>
            <person name="Kennedy P.G."/>
        </authorList>
    </citation>
    <scope>NUCLEOTIDE SEQUENCE</scope>
    <source>
        <strain evidence="1">FC423</strain>
    </source>
</reference>
<dbReference type="Proteomes" id="UP000823399">
    <property type="component" value="Unassembled WGS sequence"/>
</dbReference>
<evidence type="ECO:0000313" key="2">
    <source>
        <dbReference type="Proteomes" id="UP000823399"/>
    </source>
</evidence>
<evidence type="ECO:0000313" key="1">
    <source>
        <dbReference type="EMBL" id="KAG2088735.1"/>
    </source>
</evidence>